<proteinExistence type="predicted"/>
<evidence type="ECO:0000256" key="2">
    <source>
        <dbReference type="ARBA" id="ARBA00023315"/>
    </source>
</evidence>
<evidence type="ECO:0000256" key="1">
    <source>
        <dbReference type="ARBA" id="ARBA00022679"/>
    </source>
</evidence>
<dbReference type="SUPFAM" id="SSF69593">
    <property type="entry name" value="Glycerol-3-phosphate (1)-acyltransferase"/>
    <property type="match status" value="1"/>
</dbReference>
<dbReference type="SMART" id="SM00563">
    <property type="entry name" value="PlsC"/>
    <property type="match status" value="1"/>
</dbReference>
<gene>
    <name evidence="5" type="ORF">G443_004716</name>
</gene>
<dbReference type="EMBL" id="AUBJ02000001">
    <property type="protein sequence ID" value="MCP2334446.1"/>
    <property type="molecule type" value="Genomic_DNA"/>
</dbReference>
<reference evidence="5 6" key="1">
    <citation type="submission" date="2022-06" db="EMBL/GenBank/DDBJ databases">
        <title>Genomic Encyclopedia of Type Strains, Phase I: the one thousand microbial genomes (KMG-I) project.</title>
        <authorList>
            <person name="Kyrpides N."/>
        </authorList>
    </citation>
    <scope>NUCLEOTIDE SEQUENCE [LARGE SCALE GENOMIC DNA]</scope>
    <source>
        <strain evidence="5 6">DSM 43889</strain>
    </source>
</reference>
<keyword evidence="1" id="KW-0808">Transferase</keyword>
<keyword evidence="6" id="KW-1185">Reference proteome</keyword>
<dbReference type="Pfam" id="PF01553">
    <property type="entry name" value="Acyltransferase"/>
    <property type="match status" value="1"/>
</dbReference>
<evidence type="ECO:0000256" key="3">
    <source>
        <dbReference type="SAM" id="MobiDB-lite"/>
    </source>
</evidence>
<dbReference type="CDD" id="cd07989">
    <property type="entry name" value="LPLAT_AGPAT-like"/>
    <property type="match status" value="1"/>
</dbReference>
<accession>A0ABT1JPK3</accession>
<evidence type="ECO:0000313" key="6">
    <source>
        <dbReference type="Proteomes" id="UP000791080"/>
    </source>
</evidence>
<feature type="compositionally biased region" description="Basic and acidic residues" evidence="3">
    <location>
        <begin position="224"/>
        <end position="234"/>
    </location>
</feature>
<dbReference type="Proteomes" id="UP000791080">
    <property type="component" value="Unassembled WGS sequence"/>
</dbReference>
<evidence type="ECO:0000259" key="4">
    <source>
        <dbReference type="SMART" id="SM00563"/>
    </source>
</evidence>
<protein>
    <submittedName>
        <fullName evidence="5">1-acyl-sn-glycerol-3-phosphate acyltransferases</fullName>
    </submittedName>
</protein>
<dbReference type="PANTHER" id="PTHR10434">
    <property type="entry name" value="1-ACYL-SN-GLYCEROL-3-PHOSPHATE ACYLTRANSFERASE"/>
    <property type="match status" value="1"/>
</dbReference>
<keyword evidence="2 5" id="KW-0012">Acyltransferase</keyword>
<dbReference type="GO" id="GO:0016746">
    <property type="term" value="F:acyltransferase activity"/>
    <property type="evidence" value="ECO:0007669"/>
    <property type="project" value="UniProtKB-KW"/>
</dbReference>
<feature type="domain" description="Phospholipid/glycerol acyltransferase" evidence="4">
    <location>
        <begin position="29"/>
        <end position="147"/>
    </location>
</feature>
<evidence type="ECO:0000313" key="5">
    <source>
        <dbReference type="EMBL" id="MCP2334446.1"/>
    </source>
</evidence>
<feature type="compositionally biased region" description="Basic and acidic residues" evidence="3">
    <location>
        <begin position="246"/>
        <end position="255"/>
    </location>
</feature>
<organism evidence="5 6">
    <name type="scientific">Actinoalloteichus caeruleus DSM 43889</name>
    <dbReference type="NCBI Taxonomy" id="1120930"/>
    <lineage>
        <taxon>Bacteria</taxon>
        <taxon>Bacillati</taxon>
        <taxon>Actinomycetota</taxon>
        <taxon>Actinomycetes</taxon>
        <taxon>Pseudonocardiales</taxon>
        <taxon>Pseudonocardiaceae</taxon>
        <taxon>Actinoalloteichus</taxon>
        <taxon>Actinoalloteichus cyanogriseus</taxon>
    </lineage>
</organism>
<feature type="region of interest" description="Disordered" evidence="3">
    <location>
        <begin position="224"/>
        <end position="255"/>
    </location>
</feature>
<sequence length="255" mass="27560">MPVASLLVGLTGRLVVTGDVPARLRGRPLLLAANHIGNFDVLVLVAACRRIGVAPRFMATGGLFDAPVLGPVMRRCGHVRVNRGKDTAGDAIGTAVSALGSGAPVLVYPEGRISLDPGLWPERGKTGVARIALASGAPVVPVSQWGAHEAVCWGTLRIESRADLWILFRSWFQAMRRRPTFRVHFGHPVELSGLESGRPGDAVRARDRIMRAISRGLRPLRHREPLRPAFHDGTRPVTGRSPWSPEADRERAKAG</sequence>
<dbReference type="InterPro" id="IPR002123">
    <property type="entry name" value="Plipid/glycerol_acylTrfase"/>
</dbReference>
<dbReference type="PANTHER" id="PTHR10434:SF11">
    <property type="entry name" value="1-ACYL-SN-GLYCEROL-3-PHOSPHATE ACYLTRANSFERASE"/>
    <property type="match status" value="1"/>
</dbReference>
<comment type="caution">
    <text evidence="5">The sequence shown here is derived from an EMBL/GenBank/DDBJ whole genome shotgun (WGS) entry which is preliminary data.</text>
</comment>
<name>A0ABT1JPK3_ACTCY</name>
<dbReference type="RefSeq" id="WP_030105824.1">
    <property type="nucleotide sequence ID" value="NZ_AUBJ02000001.1"/>
</dbReference>